<sequence>MKYLLIAFFAMAIIRCADAQTRVIKGHIYDLQGNQPLMGATVASANSQTITKTNTDGYFELPLGPSEEDVHISMLGYKKQIVSCAQHKINLHIQLEPDPVSLNEVRISAYGIHKTTKETAGSIAILHTAQIQQGNGTSLQSALNSVPGVNMDQSTLSESRISIRGNGTRAQWGIRNIKIYMNDIPVTEADGTSRIEALDVNDIGQVEIIKGPASSIYGAGTGGVINFRMQRSPYAEQSMELSSLVGSYGLTRLAATYRNGGDKINSYLSYGWQQFDGYRAHNNDMRRFIAGNFQFFPSKNRTVTLLVNRTTQHTQIPGALSREQMEADPRQASASNVEKQAGRYQNWTRIGAGQQYQFNDQLTNSSSIFTYFYDLDHPLAYAYIRNYYQSYGGRTRFTYNPHFSVLPTVFTVGGEFNQANTKGSQYVNEKGKEGALNGNTDYKNTLYSIFYQSETNITARTTLALGVSLNGLTYDVHDYLLPERSGVKKFRTQASPRVALSHHFSEWLSLHASVSSGFSPPTGSEIKNVDGSINPTLQAEKGINYELNAKGNILKSRLSYDLALFKMDVKGELIAQSVQQGITVYNNAGRTSHNGAELSLSYVALQESDGNWVSLLRPYAALTYSHFRYDDYKTRDSDGQVSAIYDGNNLVGISPWVVNTGVNVETREGIFLNGSYFFRDRLPLDDANTAYNASYQVVNAKVGYKKTIAEHLGLSIYAGLDNITNERYSSLTALNAVAYGGGSPAYFQPALPRNGYGGLQIKYIF</sequence>
<keyword evidence="6 11" id="KW-0798">TonB box</keyword>
<reference evidence="16" key="1">
    <citation type="journal article" date="2019" name="Int. J. Syst. Evol. Microbiol.">
        <title>The Global Catalogue of Microorganisms (GCM) 10K type strain sequencing project: providing services to taxonomists for standard genome sequencing and annotation.</title>
        <authorList>
            <consortium name="The Broad Institute Genomics Platform"/>
            <consortium name="The Broad Institute Genome Sequencing Center for Infectious Disease"/>
            <person name="Wu L."/>
            <person name="Ma J."/>
        </authorList>
    </citation>
    <scope>NUCLEOTIDE SEQUENCE [LARGE SCALE GENOMIC DNA]</scope>
    <source>
        <strain evidence="16">KCTC 42662</strain>
    </source>
</reference>
<dbReference type="RefSeq" id="WP_380905411.1">
    <property type="nucleotide sequence ID" value="NZ_JBHUEG010000009.1"/>
</dbReference>
<evidence type="ECO:0000256" key="8">
    <source>
        <dbReference type="ARBA" id="ARBA00023170"/>
    </source>
</evidence>
<dbReference type="SUPFAM" id="SSF49464">
    <property type="entry name" value="Carboxypeptidase regulatory domain-like"/>
    <property type="match status" value="1"/>
</dbReference>
<dbReference type="InterPro" id="IPR008969">
    <property type="entry name" value="CarboxyPept-like_regulatory"/>
</dbReference>
<keyword evidence="9 10" id="KW-0998">Cell outer membrane</keyword>
<evidence type="ECO:0000313" key="16">
    <source>
        <dbReference type="Proteomes" id="UP001597545"/>
    </source>
</evidence>
<feature type="domain" description="TonB-dependent receptor-like beta-barrel" evidence="13">
    <location>
        <begin position="261"/>
        <end position="723"/>
    </location>
</feature>
<evidence type="ECO:0000256" key="10">
    <source>
        <dbReference type="PROSITE-ProRule" id="PRU01360"/>
    </source>
</evidence>
<evidence type="ECO:0000256" key="9">
    <source>
        <dbReference type="ARBA" id="ARBA00023237"/>
    </source>
</evidence>
<evidence type="ECO:0000259" key="14">
    <source>
        <dbReference type="Pfam" id="PF07715"/>
    </source>
</evidence>
<dbReference type="Gene3D" id="2.60.40.1120">
    <property type="entry name" value="Carboxypeptidase-like, regulatory domain"/>
    <property type="match status" value="1"/>
</dbReference>
<evidence type="ECO:0000256" key="2">
    <source>
        <dbReference type="ARBA" id="ARBA00022448"/>
    </source>
</evidence>
<keyword evidence="2 10" id="KW-0813">Transport</keyword>
<comment type="subcellular location">
    <subcellularLocation>
        <location evidence="1 10">Cell outer membrane</location>
        <topology evidence="1 10">Multi-pass membrane protein</topology>
    </subcellularLocation>
</comment>
<evidence type="ECO:0000259" key="13">
    <source>
        <dbReference type="Pfam" id="PF00593"/>
    </source>
</evidence>
<dbReference type="InterPro" id="IPR000531">
    <property type="entry name" value="Beta-barrel_TonB"/>
</dbReference>
<dbReference type="Pfam" id="PF13715">
    <property type="entry name" value="CarbopepD_reg_2"/>
    <property type="match status" value="1"/>
</dbReference>
<comment type="caution">
    <text evidence="15">The sequence shown here is derived from an EMBL/GenBank/DDBJ whole genome shotgun (WGS) entry which is preliminary data.</text>
</comment>
<evidence type="ECO:0000256" key="7">
    <source>
        <dbReference type="ARBA" id="ARBA00023136"/>
    </source>
</evidence>
<dbReference type="EMBL" id="JBHULR010000009">
    <property type="protein sequence ID" value="MFD2549091.1"/>
    <property type="molecule type" value="Genomic_DNA"/>
</dbReference>
<dbReference type="SUPFAM" id="SSF56935">
    <property type="entry name" value="Porins"/>
    <property type="match status" value="1"/>
</dbReference>
<feature type="domain" description="TonB-dependent receptor plug" evidence="14">
    <location>
        <begin position="116"/>
        <end position="223"/>
    </location>
</feature>
<dbReference type="PANTHER" id="PTHR30069:SF29">
    <property type="entry name" value="HEMOGLOBIN AND HEMOGLOBIN-HAPTOGLOBIN-BINDING PROTEIN 1-RELATED"/>
    <property type="match status" value="1"/>
</dbReference>
<evidence type="ECO:0000256" key="6">
    <source>
        <dbReference type="ARBA" id="ARBA00023077"/>
    </source>
</evidence>
<evidence type="ECO:0000256" key="4">
    <source>
        <dbReference type="ARBA" id="ARBA00022692"/>
    </source>
</evidence>
<evidence type="ECO:0000256" key="3">
    <source>
        <dbReference type="ARBA" id="ARBA00022452"/>
    </source>
</evidence>
<dbReference type="InterPro" id="IPR036942">
    <property type="entry name" value="Beta-barrel_TonB_sf"/>
</dbReference>
<evidence type="ECO:0000256" key="12">
    <source>
        <dbReference type="SAM" id="SignalP"/>
    </source>
</evidence>
<organism evidence="15 16">
    <name type="scientific">Sphingobacterium suaedae</name>
    <dbReference type="NCBI Taxonomy" id="1686402"/>
    <lineage>
        <taxon>Bacteria</taxon>
        <taxon>Pseudomonadati</taxon>
        <taxon>Bacteroidota</taxon>
        <taxon>Sphingobacteriia</taxon>
        <taxon>Sphingobacteriales</taxon>
        <taxon>Sphingobacteriaceae</taxon>
        <taxon>Sphingobacterium</taxon>
    </lineage>
</organism>
<dbReference type="Gene3D" id="2.170.130.10">
    <property type="entry name" value="TonB-dependent receptor, plug domain"/>
    <property type="match status" value="1"/>
</dbReference>
<feature type="signal peptide" evidence="12">
    <location>
        <begin position="1"/>
        <end position="19"/>
    </location>
</feature>
<evidence type="ECO:0000313" key="15">
    <source>
        <dbReference type="EMBL" id="MFD2549091.1"/>
    </source>
</evidence>
<dbReference type="InterPro" id="IPR012910">
    <property type="entry name" value="Plug_dom"/>
</dbReference>
<feature type="chain" id="PRO_5046676443" evidence="12">
    <location>
        <begin position="20"/>
        <end position="765"/>
    </location>
</feature>
<dbReference type="Pfam" id="PF00593">
    <property type="entry name" value="TonB_dep_Rec_b-barrel"/>
    <property type="match status" value="1"/>
</dbReference>
<dbReference type="PANTHER" id="PTHR30069">
    <property type="entry name" value="TONB-DEPENDENT OUTER MEMBRANE RECEPTOR"/>
    <property type="match status" value="1"/>
</dbReference>
<dbReference type="Pfam" id="PF07715">
    <property type="entry name" value="Plug"/>
    <property type="match status" value="1"/>
</dbReference>
<proteinExistence type="inferred from homology"/>
<dbReference type="Gene3D" id="2.40.170.20">
    <property type="entry name" value="TonB-dependent receptor, beta-barrel domain"/>
    <property type="match status" value="1"/>
</dbReference>
<keyword evidence="4 10" id="KW-0812">Transmembrane</keyword>
<keyword evidence="16" id="KW-1185">Reference proteome</keyword>
<keyword evidence="3 10" id="KW-1134">Transmembrane beta strand</keyword>
<keyword evidence="8 15" id="KW-0675">Receptor</keyword>
<keyword evidence="7 10" id="KW-0472">Membrane</keyword>
<evidence type="ECO:0000256" key="1">
    <source>
        <dbReference type="ARBA" id="ARBA00004571"/>
    </source>
</evidence>
<dbReference type="PROSITE" id="PS52016">
    <property type="entry name" value="TONB_DEPENDENT_REC_3"/>
    <property type="match status" value="1"/>
</dbReference>
<evidence type="ECO:0000256" key="11">
    <source>
        <dbReference type="RuleBase" id="RU003357"/>
    </source>
</evidence>
<protein>
    <submittedName>
        <fullName evidence="15">TonB-dependent receptor domain-containing protein</fullName>
    </submittedName>
</protein>
<comment type="similarity">
    <text evidence="10 11">Belongs to the TonB-dependent receptor family.</text>
</comment>
<gene>
    <name evidence="15" type="ORF">ACFSR5_15685</name>
</gene>
<dbReference type="InterPro" id="IPR039426">
    <property type="entry name" value="TonB-dep_rcpt-like"/>
</dbReference>
<keyword evidence="5 12" id="KW-0732">Signal</keyword>
<evidence type="ECO:0000256" key="5">
    <source>
        <dbReference type="ARBA" id="ARBA00022729"/>
    </source>
</evidence>
<dbReference type="InterPro" id="IPR037066">
    <property type="entry name" value="Plug_dom_sf"/>
</dbReference>
<dbReference type="Proteomes" id="UP001597545">
    <property type="component" value="Unassembled WGS sequence"/>
</dbReference>
<accession>A0ABW5KKD7</accession>
<name>A0ABW5KKD7_9SPHI</name>